<evidence type="ECO:0000259" key="2">
    <source>
        <dbReference type="Pfam" id="PF06580"/>
    </source>
</evidence>
<feature type="transmembrane region" description="Helical" evidence="1">
    <location>
        <begin position="132"/>
        <end position="154"/>
    </location>
</feature>
<feature type="transmembrane region" description="Helical" evidence="1">
    <location>
        <begin position="7"/>
        <end position="25"/>
    </location>
</feature>
<gene>
    <name evidence="4" type="ORF">ACFPMF_17305</name>
</gene>
<keyword evidence="4" id="KW-0418">Kinase</keyword>
<comment type="caution">
    <text evidence="4">The sequence shown here is derived from an EMBL/GenBank/DDBJ whole genome shotgun (WGS) entry which is preliminary data.</text>
</comment>
<dbReference type="EMBL" id="JBHSMA010000005">
    <property type="protein sequence ID" value="MFC5411082.1"/>
    <property type="molecule type" value="Genomic_DNA"/>
</dbReference>
<feature type="transmembrane region" description="Helical" evidence="1">
    <location>
        <begin position="105"/>
        <end position="126"/>
    </location>
</feature>
<feature type="transmembrane region" description="Helical" evidence="1">
    <location>
        <begin position="202"/>
        <end position="220"/>
    </location>
</feature>
<keyword evidence="1" id="KW-0472">Membrane</keyword>
<name>A0ABW0IIX3_9BACT</name>
<keyword evidence="1" id="KW-0812">Transmembrane</keyword>
<keyword evidence="4" id="KW-0808">Transferase</keyword>
<evidence type="ECO:0000259" key="3">
    <source>
        <dbReference type="Pfam" id="PF07695"/>
    </source>
</evidence>
<dbReference type="RefSeq" id="WP_379847552.1">
    <property type="nucleotide sequence ID" value="NZ_JBHSMA010000005.1"/>
</dbReference>
<proteinExistence type="predicted"/>
<evidence type="ECO:0000313" key="5">
    <source>
        <dbReference type="Proteomes" id="UP001596106"/>
    </source>
</evidence>
<dbReference type="GO" id="GO:0004673">
    <property type="term" value="F:protein histidine kinase activity"/>
    <property type="evidence" value="ECO:0007669"/>
    <property type="project" value="UniProtKB-EC"/>
</dbReference>
<dbReference type="Proteomes" id="UP001596106">
    <property type="component" value="Unassembled WGS sequence"/>
</dbReference>
<sequence length="454" mass="51190">MAGEAILFLYVGAVGAIFLLNIFQWFFSRDWIYGVFTFQTFIWCLYAFLQRVYLSETSLSTAEFLAIHVAVHGLAQIAYLELVDCLFDVTKQQPRLKRWFRGSQLLALGYPVVNMGLLILIGESWPASSANVYLATVYWLLLVSNCGIGIWLSVRHRSTVGGYFLLGSILLMLHEINSLGNYIGPFYPAPTTEAGISLAKQILGGGLILELMSFSIALVLRQRQLAVAQAVEQTRLEAKLVQERLEAELAVRWLEKEKTDAQLRAMQAQVNPHFLFNSLNSLSSLIEEEPQRASQFVDQLSMVYRYLLRANDQQLATLSSELEFIRSYFHLLKTRHGDGLSITIRVNPEAMHQLLPPLTLQLLVENAVKHNVISLKKPLTIEILGDETGYLTVRNNLQRKVTRILSNGVGLTTITAYYQKFDHPAPLLTEEDGYFSVTLPLIASSADWSAIEER</sequence>
<reference evidence="5" key="1">
    <citation type="journal article" date="2019" name="Int. J. Syst. Evol. Microbiol.">
        <title>The Global Catalogue of Microorganisms (GCM) 10K type strain sequencing project: providing services to taxonomists for standard genome sequencing and annotation.</title>
        <authorList>
            <consortium name="The Broad Institute Genomics Platform"/>
            <consortium name="The Broad Institute Genome Sequencing Center for Infectious Disease"/>
            <person name="Wu L."/>
            <person name="Ma J."/>
        </authorList>
    </citation>
    <scope>NUCLEOTIDE SEQUENCE [LARGE SCALE GENOMIC DNA]</scope>
    <source>
        <strain evidence="5">CCUG 55250</strain>
    </source>
</reference>
<organism evidence="4 5">
    <name type="scientific">Larkinella bovis</name>
    <dbReference type="NCBI Taxonomy" id="683041"/>
    <lineage>
        <taxon>Bacteria</taxon>
        <taxon>Pseudomonadati</taxon>
        <taxon>Bacteroidota</taxon>
        <taxon>Cytophagia</taxon>
        <taxon>Cytophagales</taxon>
        <taxon>Spirosomataceae</taxon>
        <taxon>Larkinella</taxon>
    </lineage>
</organism>
<dbReference type="EC" id="2.7.13.3" evidence="4"/>
<evidence type="ECO:0000256" key="1">
    <source>
        <dbReference type="SAM" id="Phobius"/>
    </source>
</evidence>
<dbReference type="Pfam" id="PF07695">
    <property type="entry name" value="7TMR-DISM_7TM"/>
    <property type="match status" value="1"/>
</dbReference>
<feature type="transmembrane region" description="Helical" evidence="1">
    <location>
        <begin position="31"/>
        <end position="49"/>
    </location>
</feature>
<dbReference type="PANTHER" id="PTHR34220:SF7">
    <property type="entry name" value="SENSOR HISTIDINE KINASE YPDA"/>
    <property type="match status" value="1"/>
</dbReference>
<dbReference type="InterPro" id="IPR011623">
    <property type="entry name" value="7TMR_DISM_rcpt_extracell_dom1"/>
</dbReference>
<accession>A0ABW0IIX3</accession>
<evidence type="ECO:0000313" key="4">
    <source>
        <dbReference type="EMBL" id="MFC5411082.1"/>
    </source>
</evidence>
<feature type="domain" description="7TM-DISM receptor extracellular" evidence="3">
    <location>
        <begin position="5"/>
        <end position="219"/>
    </location>
</feature>
<feature type="transmembrane region" description="Helical" evidence="1">
    <location>
        <begin position="161"/>
        <end position="182"/>
    </location>
</feature>
<dbReference type="Pfam" id="PF06580">
    <property type="entry name" value="His_kinase"/>
    <property type="match status" value="1"/>
</dbReference>
<dbReference type="InterPro" id="IPR010559">
    <property type="entry name" value="Sig_transdc_His_kin_internal"/>
</dbReference>
<dbReference type="PANTHER" id="PTHR34220">
    <property type="entry name" value="SENSOR HISTIDINE KINASE YPDA"/>
    <property type="match status" value="1"/>
</dbReference>
<dbReference type="InterPro" id="IPR050640">
    <property type="entry name" value="Bact_2-comp_sensor_kinase"/>
</dbReference>
<keyword evidence="1" id="KW-1133">Transmembrane helix</keyword>
<protein>
    <submittedName>
        <fullName evidence="4">Sensor histidine kinase</fullName>
        <ecNumber evidence="4">2.7.13.3</ecNumber>
    </submittedName>
</protein>
<keyword evidence="5" id="KW-1185">Reference proteome</keyword>
<feature type="domain" description="Signal transduction histidine kinase internal region" evidence="2">
    <location>
        <begin position="261"/>
        <end position="339"/>
    </location>
</feature>